<protein>
    <submittedName>
        <fullName evidence="10">Amino acid transporter family</fullName>
    </submittedName>
</protein>
<keyword evidence="5" id="KW-0029">Amino-acid transport</keyword>
<evidence type="ECO:0000256" key="5">
    <source>
        <dbReference type="ARBA" id="ARBA00022970"/>
    </source>
</evidence>
<feature type="transmembrane region" description="Helical" evidence="8">
    <location>
        <begin position="589"/>
        <end position="610"/>
    </location>
</feature>
<feature type="transmembrane region" description="Helical" evidence="8">
    <location>
        <begin position="164"/>
        <end position="182"/>
    </location>
</feature>
<sequence length="616" mass="68351">MIDSEGPSQDAISCATDTVLDDGYPSDDIPVVELPVVEAPRRAVRNNGFTFITQMIGASLLSIPYICARLGLVLSAAIMTFVLIVALVLMLQVVNACYYTNAQTFKQVTQKVLGSRFAVCIDAALILNNYGFLVSYIIVSAQSFHTLLTIFFPSSLEGLSFDPYLVLKAVLTFGIMLPLSLLRNIKVLGMVASAGLGLIILTVFSVILYYVVSFSRHGQTCMFQDVDYAPGMRPQPPLWPRAQQVGSVHLSAPSMGGIFALSYIPMLMGSFSIHAGAPPILYELRGSNDQRLHSIRRSIYYAYAFCFMMYMLMGCFGSLLYGYNVSTNILYSFKLCGKDVYLTIVGIAYGLMICIAYPLIQYPLKISLISYCHLNPKRKLLNYLAYAGFSVAFALLAFTLAALYDNIASIFGLFGSICGVLIYFIVPILLWHNLPKLKARSPIIDRLNILLQPQTDVDDIRDVTTTAFLGAQRYEVAQSQQKVKARSRAPSSAYSAGLYTSSSVYHRHNEYSVHFVSTTHHQTSCDGTTEESDTVPLLAPVSTLKRNELLQPIECMVPADDQIELELSKQTEETRQRLLMKMTPTRRSVFYFILIIFVGICIESLIVNILDFASVL</sequence>
<evidence type="ECO:0000256" key="8">
    <source>
        <dbReference type="SAM" id="Phobius"/>
    </source>
</evidence>
<evidence type="ECO:0000256" key="6">
    <source>
        <dbReference type="ARBA" id="ARBA00022989"/>
    </source>
</evidence>
<dbReference type="EMBL" id="JXTI01000053">
    <property type="protein sequence ID" value="KWX13849.1"/>
    <property type="molecule type" value="Genomic_DNA"/>
</dbReference>
<comment type="similarity">
    <text evidence="2">Belongs to the amino acid/polyamine transporter 2 family.</text>
</comment>
<dbReference type="InterPro" id="IPR013057">
    <property type="entry name" value="AA_transpt_TM"/>
</dbReference>
<feature type="transmembrane region" description="Helical" evidence="8">
    <location>
        <begin position="410"/>
        <end position="431"/>
    </location>
</feature>
<dbReference type="GO" id="GO:0015179">
    <property type="term" value="F:L-amino acid transmembrane transporter activity"/>
    <property type="evidence" value="ECO:0007669"/>
    <property type="project" value="TreeGrafter"/>
</dbReference>
<feature type="transmembrane region" description="Helical" evidence="8">
    <location>
        <begin position="257"/>
        <end position="277"/>
    </location>
</feature>
<organism evidence="10 11">
    <name type="scientific">Giardia duodenalis assemblage B</name>
    <dbReference type="NCBI Taxonomy" id="1394984"/>
    <lineage>
        <taxon>Eukaryota</taxon>
        <taxon>Metamonada</taxon>
        <taxon>Diplomonadida</taxon>
        <taxon>Hexamitidae</taxon>
        <taxon>Giardiinae</taxon>
        <taxon>Giardia</taxon>
    </lineage>
</organism>
<feature type="transmembrane region" description="Helical" evidence="8">
    <location>
        <begin position="340"/>
        <end position="360"/>
    </location>
</feature>
<dbReference type="PANTHER" id="PTHR22950:SF458">
    <property type="entry name" value="SODIUM-COUPLED NEUTRAL AMINO ACID TRANSPORTER 11-RELATED"/>
    <property type="match status" value="1"/>
</dbReference>
<comment type="caution">
    <text evidence="10">The sequence shown here is derived from an EMBL/GenBank/DDBJ whole genome shotgun (WGS) entry which is preliminary data.</text>
</comment>
<keyword evidence="4 8" id="KW-0812">Transmembrane</keyword>
<dbReference type="PANTHER" id="PTHR22950">
    <property type="entry name" value="AMINO ACID TRANSPORTER"/>
    <property type="match status" value="1"/>
</dbReference>
<keyword evidence="3" id="KW-0813">Transport</keyword>
<reference evidence="10 11" key="1">
    <citation type="journal article" date="2015" name="Mol. Biochem. Parasitol.">
        <title>Identification of polymorphic genes for use in assemblage B genotyping assays through comparative genomics of multiple assemblage B Giardia duodenalis isolates.</title>
        <authorList>
            <person name="Wielinga C."/>
            <person name="Thompson R.C."/>
            <person name="Monis P."/>
            <person name="Ryan U."/>
        </authorList>
    </citation>
    <scope>NUCLEOTIDE SEQUENCE [LARGE SCALE GENOMIC DNA]</scope>
    <source>
        <strain evidence="10 11">BAH15c1</strain>
    </source>
</reference>
<evidence type="ECO:0000256" key="3">
    <source>
        <dbReference type="ARBA" id="ARBA00022448"/>
    </source>
</evidence>
<evidence type="ECO:0000256" key="1">
    <source>
        <dbReference type="ARBA" id="ARBA00004141"/>
    </source>
</evidence>
<dbReference type="OrthoDB" id="655540at2759"/>
<gene>
    <name evidence="10" type="ORF">QR46_2131</name>
</gene>
<feature type="transmembrane region" description="Helical" evidence="8">
    <location>
        <begin position="380"/>
        <end position="404"/>
    </location>
</feature>
<keyword evidence="6 8" id="KW-1133">Transmembrane helix</keyword>
<accession>A0A132NUU1</accession>
<evidence type="ECO:0000256" key="4">
    <source>
        <dbReference type="ARBA" id="ARBA00022692"/>
    </source>
</evidence>
<evidence type="ECO:0000313" key="11">
    <source>
        <dbReference type="Proteomes" id="UP000070089"/>
    </source>
</evidence>
<evidence type="ECO:0000259" key="9">
    <source>
        <dbReference type="Pfam" id="PF01490"/>
    </source>
</evidence>
<dbReference type="AlphaFoldDB" id="A0A132NUU1"/>
<evidence type="ECO:0000256" key="7">
    <source>
        <dbReference type="ARBA" id="ARBA00023136"/>
    </source>
</evidence>
<dbReference type="Proteomes" id="UP000070089">
    <property type="component" value="Unassembled WGS sequence"/>
</dbReference>
<keyword evidence="7 8" id="KW-0472">Membrane</keyword>
<comment type="subcellular location">
    <subcellularLocation>
        <location evidence="1">Membrane</location>
        <topology evidence="1">Multi-pass membrane protein</topology>
    </subcellularLocation>
</comment>
<dbReference type="VEuPathDB" id="GiardiaDB:QR46_2131"/>
<evidence type="ECO:0000256" key="2">
    <source>
        <dbReference type="ARBA" id="ARBA00008066"/>
    </source>
</evidence>
<feature type="transmembrane region" description="Helical" evidence="8">
    <location>
        <begin position="72"/>
        <end position="98"/>
    </location>
</feature>
<feature type="domain" description="Amino acid transporter transmembrane" evidence="9">
    <location>
        <begin position="47"/>
        <end position="436"/>
    </location>
</feature>
<feature type="transmembrane region" description="Helical" evidence="8">
    <location>
        <begin position="119"/>
        <end position="144"/>
    </location>
</feature>
<evidence type="ECO:0000313" key="10">
    <source>
        <dbReference type="EMBL" id="KWX13849.1"/>
    </source>
</evidence>
<feature type="transmembrane region" description="Helical" evidence="8">
    <location>
        <begin position="48"/>
        <end position="66"/>
    </location>
</feature>
<name>A0A132NUU1_GIAIN</name>
<dbReference type="Pfam" id="PF01490">
    <property type="entry name" value="Aa_trans"/>
    <property type="match status" value="1"/>
</dbReference>
<proteinExistence type="inferred from homology"/>
<dbReference type="GO" id="GO:0016020">
    <property type="term" value="C:membrane"/>
    <property type="evidence" value="ECO:0007669"/>
    <property type="project" value="UniProtKB-SubCell"/>
</dbReference>
<feature type="transmembrane region" description="Helical" evidence="8">
    <location>
        <begin position="189"/>
        <end position="212"/>
    </location>
</feature>
<feature type="transmembrane region" description="Helical" evidence="8">
    <location>
        <begin position="298"/>
        <end position="320"/>
    </location>
</feature>